<dbReference type="EMBL" id="JAQHRD010000002">
    <property type="protein sequence ID" value="KAJ6445019.1"/>
    <property type="molecule type" value="Genomic_DNA"/>
</dbReference>
<dbReference type="AlphaFoldDB" id="A0AB34G0U1"/>
<reference evidence="3" key="1">
    <citation type="submission" date="2023-01" db="EMBL/GenBank/DDBJ databases">
        <title>The growth and conidiation of Purpureocillium lavendulum are regulated by nitrogen source and histone H3K14 acetylation.</title>
        <authorList>
            <person name="Tang P."/>
            <person name="Han J."/>
            <person name="Zhang C."/>
            <person name="Tang P."/>
            <person name="Qi F."/>
            <person name="Zhang K."/>
            <person name="Liang L."/>
        </authorList>
    </citation>
    <scope>NUCLEOTIDE SEQUENCE</scope>
    <source>
        <strain evidence="3">YMF1.00683</strain>
    </source>
</reference>
<dbReference type="Pfam" id="PF24476">
    <property type="entry name" value="DUF7580"/>
    <property type="match status" value="1"/>
</dbReference>
<dbReference type="InterPro" id="IPR011009">
    <property type="entry name" value="Kinase-like_dom_sf"/>
</dbReference>
<dbReference type="Gene3D" id="1.10.510.10">
    <property type="entry name" value="Transferase(Phosphotransferase) domain 1"/>
    <property type="match status" value="1"/>
</dbReference>
<dbReference type="GO" id="GO:0004672">
    <property type="term" value="F:protein kinase activity"/>
    <property type="evidence" value="ECO:0007669"/>
    <property type="project" value="InterPro"/>
</dbReference>
<evidence type="ECO:0000259" key="2">
    <source>
        <dbReference type="PROSITE" id="PS50011"/>
    </source>
</evidence>
<protein>
    <submittedName>
        <fullName evidence="3">Prion-inhibition and propagation domain-containing protein</fullName>
    </submittedName>
</protein>
<accession>A0AB34G0U1</accession>
<dbReference type="InterPro" id="IPR000719">
    <property type="entry name" value="Prot_kinase_dom"/>
</dbReference>
<evidence type="ECO:0000256" key="1">
    <source>
        <dbReference type="SAM" id="SignalP"/>
    </source>
</evidence>
<keyword evidence="4" id="KW-1185">Reference proteome</keyword>
<dbReference type="PANTHER" id="PTHR37542:SF3">
    <property type="entry name" value="PRION-INHIBITION AND PROPAGATION HELO DOMAIN-CONTAINING PROTEIN"/>
    <property type="match status" value="1"/>
</dbReference>
<evidence type="ECO:0000313" key="4">
    <source>
        <dbReference type="Proteomes" id="UP001163105"/>
    </source>
</evidence>
<dbReference type="Proteomes" id="UP001163105">
    <property type="component" value="Unassembled WGS sequence"/>
</dbReference>
<name>A0AB34G0U1_9HYPO</name>
<sequence>MSGLEIAGVPLAVAGLLLSVKGAVDGYNMLADVCAKDTGLDFAKTQYLVEEVKFQVWARRVRADDEANCLLLKQPRMTRDAVWRIVAEINATHELAVDFVAKFHAEPVPLPNTAAAVAGQETFHRQSKWVAMMAEARAKIPKRHRISWVARHRDSFTNLISRLGVLNKDLWDVMASEEVDTVSIVTGVLSGLNDQLSLVTLQNSPHNDPASLLALAAHLKQLQGKTVSELAAKVKSIDSSELSVLQAESNNTANRFQGTFTDKAPGSLPEPVWIEWKAIGKSSYAMNDILVRIHALGALLSATNAAAFHRPACLGVYDDERYRERTDGSRRVGLVYRSIAANGLPVPLSRLLINAREARTRPALGVRFDLAYKLASAVSLLHATDWIHKSLRSDNILFASEEADALAAPQIAGIQYSRPEGDASLEGRPTQIPELDMYYPPNVVMGASWTKFNELYSLGIVLLEIAHWRPLFEERYRRLQPGQVSRAILDDLEDKFGVDLEGLVGRVFVNVIKRCLTGSFGVPGGLSRADESKALSDAFFDKVVKPLAKLKA</sequence>
<evidence type="ECO:0000313" key="3">
    <source>
        <dbReference type="EMBL" id="KAJ6445019.1"/>
    </source>
</evidence>
<organism evidence="3 4">
    <name type="scientific">Purpureocillium lavendulum</name>
    <dbReference type="NCBI Taxonomy" id="1247861"/>
    <lineage>
        <taxon>Eukaryota</taxon>
        <taxon>Fungi</taxon>
        <taxon>Dikarya</taxon>
        <taxon>Ascomycota</taxon>
        <taxon>Pezizomycotina</taxon>
        <taxon>Sordariomycetes</taxon>
        <taxon>Hypocreomycetidae</taxon>
        <taxon>Hypocreales</taxon>
        <taxon>Ophiocordycipitaceae</taxon>
        <taxon>Purpureocillium</taxon>
    </lineage>
</organism>
<keyword evidence="3" id="KW-0034">Amyloid</keyword>
<gene>
    <name evidence="3" type="ORF">O9K51_03421</name>
</gene>
<dbReference type="InterPro" id="IPR029498">
    <property type="entry name" value="HeLo_dom"/>
</dbReference>
<feature type="domain" description="Protein kinase" evidence="2">
    <location>
        <begin position="231"/>
        <end position="540"/>
    </location>
</feature>
<comment type="caution">
    <text evidence="3">The sequence shown here is derived from an EMBL/GenBank/DDBJ whole genome shotgun (WGS) entry which is preliminary data.</text>
</comment>
<dbReference type="InterPro" id="IPR038305">
    <property type="entry name" value="HeLo_sf"/>
</dbReference>
<dbReference type="InterPro" id="IPR056002">
    <property type="entry name" value="DUF7580"/>
</dbReference>
<dbReference type="Pfam" id="PF14479">
    <property type="entry name" value="HeLo"/>
    <property type="match status" value="1"/>
</dbReference>
<dbReference type="PANTHER" id="PTHR37542">
    <property type="entry name" value="HELO DOMAIN-CONTAINING PROTEIN-RELATED"/>
    <property type="match status" value="1"/>
</dbReference>
<dbReference type="PROSITE" id="PS50011">
    <property type="entry name" value="PROTEIN_KINASE_DOM"/>
    <property type="match status" value="1"/>
</dbReference>
<keyword evidence="1" id="KW-0732">Signal</keyword>
<dbReference type="SUPFAM" id="SSF56112">
    <property type="entry name" value="Protein kinase-like (PK-like)"/>
    <property type="match status" value="1"/>
</dbReference>
<dbReference type="Gene3D" id="1.20.120.1020">
    <property type="entry name" value="Prion-inhibition and propagation, HeLo domain"/>
    <property type="match status" value="1"/>
</dbReference>
<feature type="chain" id="PRO_5044232846" evidence="1">
    <location>
        <begin position="27"/>
        <end position="552"/>
    </location>
</feature>
<dbReference type="GO" id="GO:0005524">
    <property type="term" value="F:ATP binding"/>
    <property type="evidence" value="ECO:0007669"/>
    <property type="project" value="InterPro"/>
</dbReference>
<keyword evidence="3" id="KW-0640">Prion</keyword>
<feature type="signal peptide" evidence="1">
    <location>
        <begin position="1"/>
        <end position="26"/>
    </location>
</feature>
<proteinExistence type="predicted"/>